<dbReference type="EMBL" id="FITM01000152">
    <property type="protein sequence ID" value="SAY39323.1"/>
    <property type="molecule type" value="Genomic_DNA"/>
</dbReference>
<feature type="non-terminal residue" evidence="2">
    <location>
        <position position="120"/>
    </location>
</feature>
<dbReference type="GO" id="GO:0016853">
    <property type="term" value="F:isomerase activity"/>
    <property type="evidence" value="ECO:0007669"/>
    <property type="project" value="UniProtKB-KW"/>
</dbReference>
<dbReference type="PANTHER" id="PTHR21371:SF1">
    <property type="entry name" value="KETOL-ACID REDUCTOISOMERASE, MITOCHONDRIAL"/>
    <property type="match status" value="1"/>
</dbReference>
<protein>
    <submittedName>
        <fullName evidence="2">Ketol-acid reductoisomerase</fullName>
        <ecNumber evidence="2">1.1.1.86</ecNumber>
    </submittedName>
</protein>
<dbReference type="GO" id="GO:0005829">
    <property type="term" value="C:cytosol"/>
    <property type="evidence" value="ECO:0007669"/>
    <property type="project" value="TreeGrafter"/>
</dbReference>
<dbReference type="SUPFAM" id="SSF51735">
    <property type="entry name" value="NAD(P)-binding Rossmann-fold domains"/>
    <property type="match status" value="1"/>
</dbReference>
<keyword evidence="2" id="KW-0560">Oxidoreductase</keyword>
<evidence type="ECO:0000313" key="3">
    <source>
        <dbReference type="Proteomes" id="UP000182631"/>
    </source>
</evidence>
<dbReference type="EC" id="1.1.1.86" evidence="2"/>
<dbReference type="Proteomes" id="UP000182631">
    <property type="component" value="Unassembled WGS sequence"/>
</dbReference>
<gene>
    <name evidence="2" type="ORF">FLM9_1411</name>
</gene>
<sequence>MANLFYDNAADLSMLTTRTVAVIGYGSQGHAHALNLRDSGVKVIVGLYEGSRSAAKARADGLEVVAVQEAAAQADWIMLLLPDELQKQVYEASVAPHLSAGKVLSFAHGFNICFQLVVPP</sequence>
<dbReference type="AlphaFoldDB" id="A0A164YYQ9"/>
<dbReference type="InterPro" id="IPR013116">
    <property type="entry name" value="KARI_N"/>
</dbReference>
<keyword evidence="3" id="KW-1185">Reference proteome</keyword>
<dbReference type="Gene3D" id="3.40.50.720">
    <property type="entry name" value="NAD(P)-binding Rossmann-like Domain"/>
    <property type="match status" value="1"/>
</dbReference>
<dbReference type="PANTHER" id="PTHR21371">
    <property type="entry name" value="KETOL-ACID REDUCTOISOMERASE, MITOCHONDRIAL"/>
    <property type="match status" value="1"/>
</dbReference>
<evidence type="ECO:0000259" key="1">
    <source>
        <dbReference type="PROSITE" id="PS51850"/>
    </source>
</evidence>
<dbReference type="InterPro" id="IPR013023">
    <property type="entry name" value="KARI"/>
</dbReference>
<dbReference type="GO" id="GO:0009099">
    <property type="term" value="P:L-valine biosynthetic process"/>
    <property type="evidence" value="ECO:0007669"/>
    <property type="project" value="TreeGrafter"/>
</dbReference>
<proteinExistence type="predicted"/>
<dbReference type="Pfam" id="PF07991">
    <property type="entry name" value="KARI_N"/>
    <property type="match status" value="1"/>
</dbReference>
<dbReference type="GO" id="GO:0009097">
    <property type="term" value="P:isoleucine biosynthetic process"/>
    <property type="evidence" value="ECO:0007669"/>
    <property type="project" value="TreeGrafter"/>
</dbReference>
<keyword evidence="2" id="KW-0413">Isomerase</keyword>
<organism evidence="2 3">
    <name type="scientific">Candidatus Synechococcus spongiarum</name>
    <dbReference type="NCBI Taxonomy" id="431041"/>
    <lineage>
        <taxon>Bacteria</taxon>
        <taxon>Bacillati</taxon>
        <taxon>Cyanobacteriota</taxon>
        <taxon>Cyanophyceae</taxon>
        <taxon>Synechococcales</taxon>
        <taxon>Synechococcaceae</taxon>
        <taxon>Synechococcus</taxon>
    </lineage>
</organism>
<reference evidence="3" key="1">
    <citation type="submission" date="2016-02" db="EMBL/GenBank/DDBJ databases">
        <authorList>
            <person name="liu f."/>
        </authorList>
    </citation>
    <scope>NUCLEOTIDE SEQUENCE [LARGE SCALE GENOMIC DNA]</scope>
</reference>
<name>A0A164YYQ9_9SYNE</name>
<dbReference type="PROSITE" id="PS51850">
    <property type="entry name" value="KARI_N"/>
    <property type="match status" value="1"/>
</dbReference>
<evidence type="ECO:0000313" key="2">
    <source>
        <dbReference type="EMBL" id="SAY39323.1"/>
    </source>
</evidence>
<accession>A0A164YYQ9</accession>
<feature type="domain" description="KARI N-terminal Rossmann" evidence="1">
    <location>
        <begin position="2"/>
        <end position="120"/>
    </location>
</feature>
<dbReference type="GO" id="GO:0004455">
    <property type="term" value="F:ketol-acid reductoisomerase activity"/>
    <property type="evidence" value="ECO:0007669"/>
    <property type="project" value="UniProtKB-EC"/>
</dbReference>
<dbReference type="InterPro" id="IPR036291">
    <property type="entry name" value="NAD(P)-bd_dom_sf"/>
</dbReference>